<dbReference type="PANTHER" id="PTHR43826:SF3">
    <property type="entry name" value="GLUCOSE-6-PHOSPHATE EXCHANGER SLC37A4"/>
    <property type="match status" value="1"/>
</dbReference>
<feature type="domain" description="Major facilitator superfamily (MFS) profile" evidence="6">
    <location>
        <begin position="10"/>
        <end position="400"/>
    </location>
</feature>
<sequence>MRTISKKYQMLFLTMFCYLFFYTGRHNFGWATKAMREDLGISYTFIGWISFAMLIGYSIGQFINGNLADRFSPKYLVPLGAYLSIACNLGISFTHSPYMILILWFLNGYFQSMAWAPGGRIIANWFSSEERNKAFGMYTMAAGFSSAVTFAISIYITSLHLEWRMLFRIPVLLLLVSATVFLIFIKPSPVAVEKKSGGFNFAEIKKSYSDVLGNKRFRIVCLAFGLESMARYGLIFWIPVHFLGNDWQKDPSLIWVTFLLPLGMALGAFSFGQLSTYYFKSNYRSIFFGMLICSCLSFLLFFTHNANLLVISLLLITCGFFVYGPQANFWALCPEIMGTERTGTSIGIMNMCGYLFAALGEPLLGFIIEKTGETKFLFAIIALICLLSSLIIYTVQGKKKL</sequence>
<dbReference type="InterPro" id="IPR036259">
    <property type="entry name" value="MFS_trans_sf"/>
</dbReference>
<feature type="transmembrane region" description="Helical" evidence="5">
    <location>
        <begin position="99"/>
        <end position="123"/>
    </location>
</feature>
<feature type="transmembrane region" description="Helical" evidence="5">
    <location>
        <begin position="252"/>
        <end position="271"/>
    </location>
</feature>
<evidence type="ECO:0000256" key="2">
    <source>
        <dbReference type="ARBA" id="ARBA00022692"/>
    </source>
</evidence>
<dbReference type="InterPro" id="IPR011701">
    <property type="entry name" value="MFS"/>
</dbReference>
<feature type="transmembrane region" description="Helical" evidence="5">
    <location>
        <begin position="219"/>
        <end position="240"/>
    </location>
</feature>
<feature type="transmembrane region" description="Helical" evidence="5">
    <location>
        <begin position="75"/>
        <end position="93"/>
    </location>
</feature>
<dbReference type="SUPFAM" id="SSF103473">
    <property type="entry name" value="MFS general substrate transporter"/>
    <property type="match status" value="1"/>
</dbReference>
<dbReference type="RefSeq" id="WP_202003384.1">
    <property type="nucleotide sequence ID" value="NZ_JAERSF010000003.1"/>
</dbReference>
<dbReference type="InterPro" id="IPR051337">
    <property type="entry name" value="OPA_Antiporter"/>
</dbReference>
<dbReference type="PANTHER" id="PTHR43826">
    <property type="entry name" value="GLUCOSE-6-PHOSPHATE EXCHANGER SLC37A4"/>
    <property type="match status" value="1"/>
</dbReference>
<keyword evidence="3 5" id="KW-1133">Transmembrane helix</keyword>
<evidence type="ECO:0000259" key="6">
    <source>
        <dbReference type="PROSITE" id="PS50850"/>
    </source>
</evidence>
<feature type="transmembrane region" description="Helical" evidence="5">
    <location>
        <begin position="346"/>
        <end position="368"/>
    </location>
</feature>
<keyword evidence="4 5" id="KW-0472">Membrane</keyword>
<evidence type="ECO:0000256" key="3">
    <source>
        <dbReference type="ARBA" id="ARBA00022989"/>
    </source>
</evidence>
<keyword evidence="8" id="KW-1185">Reference proteome</keyword>
<comment type="subcellular location">
    <subcellularLocation>
        <location evidence="1">Endomembrane system</location>
        <topology evidence="1">Multi-pass membrane protein</topology>
    </subcellularLocation>
</comment>
<dbReference type="PROSITE" id="PS50850">
    <property type="entry name" value="MFS"/>
    <property type="match status" value="1"/>
</dbReference>
<evidence type="ECO:0000256" key="5">
    <source>
        <dbReference type="SAM" id="Phobius"/>
    </source>
</evidence>
<accession>A0ABS1KFP1</accession>
<gene>
    <name evidence="7" type="ORF">JI750_14650</name>
</gene>
<dbReference type="InterPro" id="IPR020846">
    <property type="entry name" value="MFS_dom"/>
</dbReference>
<evidence type="ECO:0000313" key="7">
    <source>
        <dbReference type="EMBL" id="MBL0738139.1"/>
    </source>
</evidence>
<dbReference type="Pfam" id="PF07690">
    <property type="entry name" value="MFS_1"/>
    <property type="match status" value="1"/>
</dbReference>
<feature type="transmembrane region" description="Helical" evidence="5">
    <location>
        <begin position="41"/>
        <end position="63"/>
    </location>
</feature>
<dbReference type="Gene3D" id="1.20.1250.20">
    <property type="entry name" value="MFS general substrate transporter like domains"/>
    <property type="match status" value="2"/>
</dbReference>
<protein>
    <submittedName>
        <fullName evidence="7">MFS transporter</fullName>
    </submittedName>
</protein>
<feature type="transmembrane region" description="Helical" evidence="5">
    <location>
        <begin position="165"/>
        <end position="185"/>
    </location>
</feature>
<evidence type="ECO:0000256" key="4">
    <source>
        <dbReference type="ARBA" id="ARBA00023136"/>
    </source>
</evidence>
<organism evidence="7 8">
    <name type="scientific">Flavobacterium tagetis</name>
    <dbReference type="NCBI Taxonomy" id="2801336"/>
    <lineage>
        <taxon>Bacteria</taxon>
        <taxon>Pseudomonadati</taxon>
        <taxon>Bacteroidota</taxon>
        <taxon>Flavobacteriia</taxon>
        <taxon>Flavobacteriales</taxon>
        <taxon>Flavobacteriaceae</taxon>
        <taxon>Flavobacterium</taxon>
    </lineage>
</organism>
<feature type="transmembrane region" description="Helical" evidence="5">
    <location>
        <begin position="283"/>
        <end position="302"/>
    </location>
</feature>
<dbReference type="PIRSF" id="PIRSF002808">
    <property type="entry name" value="Hexose_phosphate_transp"/>
    <property type="match status" value="1"/>
</dbReference>
<reference evidence="7 8" key="1">
    <citation type="submission" date="2021-01" db="EMBL/GenBank/DDBJ databases">
        <title>Genome seq and assembly of Flavobacterium sp. GN10.</title>
        <authorList>
            <person name="Chhetri G."/>
        </authorList>
    </citation>
    <scope>NUCLEOTIDE SEQUENCE [LARGE SCALE GENOMIC DNA]</scope>
    <source>
        <strain evidence="7 8">GN10</strain>
    </source>
</reference>
<evidence type="ECO:0000313" key="8">
    <source>
        <dbReference type="Proteomes" id="UP000603728"/>
    </source>
</evidence>
<keyword evidence="2 5" id="KW-0812">Transmembrane</keyword>
<name>A0ABS1KFP1_9FLAO</name>
<evidence type="ECO:0000256" key="1">
    <source>
        <dbReference type="ARBA" id="ARBA00004127"/>
    </source>
</evidence>
<dbReference type="InterPro" id="IPR000849">
    <property type="entry name" value="Sugar_P_transporter"/>
</dbReference>
<comment type="caution">
    <text evidence="7">The sequence shown here is derived from an EMBL/GenBank/DDBJ whole genome shotgun (WGS) entry which is preliminary data.</text>
</comment>
<dbReference type="EMBL" id="JAERSF010000003">
    <property type="protein sequence ID" value="MBL0738139.1"/>
    <property type="molecule type" value="Genomic_DNA"/>
</dbReference>
<feature type="transmembrane region" description="Helical" evidence="5">
    <location>
        <begin position="135"/>
        <end position="159"/>
    </location>
</feature>
<proteinExistence type="predicted"/>
<feature type="transmembrane region" description="Helical" evidence="5">
    <location>
        <begin position="308"/>
        <end position="325"/>
    </location>
</feature>
<dbReference type="Proteomes" id="UP000603728">
    <property type="component" value="Unassembled WGS sequence"/>
</dbReference>
<feature type="transmembrane region" description="Helical" evidence="5">
    <location>
        <begin position="374"/>
        <end position="395"/>
    </location>
</feature>